<gene>
    <name evidence="1" type="ORF">BJG93_36925</name>
</gene>
<dbReference type="Proteomes" id="UP000179860">
    <property type="component" value="Plasmid pl2WSM5005"/>
</dbReference>
<evidence type="ECO:0000313" key="1">
    <source>
        <dbReference type="EMBL" id="QXE07450.1"/>
    </source>
</evidence>
<keyword evidence="2" id="KW-1185">Reference proteome</keyword>
<dbReference type="AlphaFoldDB" id="A0A8F4KIQ0"/>
<name>A0A8F4KIQ0_9BURK</name>
<accession>A0A8F4KIQ0</accession>
<evidence type="ECO:0000313" key="2">
    <source>
        <dbReference type="Proteomes" id="UP000179860"/>
    </source>
</evidence>
<dbReference type="EMBL" id="CP017565">
    <property type="protein sequence ID" value="QXE07450.1"/>
    <property type="molecule type" value="Genomic_DNA"/>
</dbReference>
<protein>
    <submittedName>
        <fullName evidence="1">Uncharacterized protein</fullName>
    </submittedName>
</protein>
<keyword evidence="1" id="KW-0614">Plasmid</keyword>
<sequence>MTCNPVKLSLACGLSMIPAACDQKVLAENPLNDYRNTNTGRPTPTDLRSLTNCRSAPSVAFRRLLYVFTFEHGSSIFSPKRLDVA</sequence>
<dbReference type="KEGG" id="pspw:BJG93_36925"/>
<organism evidence="1 2">
    <name type="scientific">Paraburkholderia sprentiae WSM5005</name>
    <dbReference type="NCBI Taxonomy" id="754502"/>
    <lineage>
        <taxon>Bacteria</taxon>
        <taxon>Pseudomonadati</taxon>
        <taxon>Pseudomonadota</taxon>
        <taxon>Betaproteobacteria</taxon>
        <taxon>Burkholderiales</taxon>
        <taxon>Burkholderiaceae</taxon>
        <taxon>Paraburkholderia</taxon>
    </lineage>
</organism>
<geneLocation type="plasmid" evidence="1 2">
    <name>pl2WSM5005</name>
</geneLocation>
<proteinExistence type="predicted"/>
<dbReference type="RefSeq" id="WP_154671649.1">
    <property type="nucleotide sequence ID" value="NZ_CP017565.2"/>
</dbReference>
<reference evidence="1" key="1">
    <citation type="submission" date="2016-09" db="EMBL/GenBank/DDBJ databases">
        <title>The Complete Genome of Burkholderia sprentiae wsm5005.</title>
        <authorList>
            <person name="De Meyer S."/>
            <person name="Wang P."/>
            <person name="Terpolilli J."/>
        </authorList>
    </citation>
    <scope>NUCLEOTIDE SEQUENCE [LARGE SCALE GENOMIC DNA]</scope>
    <source>
        <strain evidence="1">WSM5005</strain>
    </source>
</reference>